<keyword evidence="2" id="KW-1185">Reference proteome</keyword>
<reference evidence="2" key="1">
    <citation type="submission" date="2016-06" db="EMBL/GenBank/DDBJ databases">
        <title>Parallel loss of symbiosis genes in relatives of nitrogen-fixing non-legume Parasponia.</title>
        <authorList>
            <person name="Van Velzen R."/>
            <person name="Holmer R."/>
            <person name="Bu F."/>
            <person name="Rutten L."/>
            <person name="Van Zeijl A."/>
            <person name="Liu W."/>
            <person name="Santuari L."/>
            <person name="Cao Q."/>
            <person name="Sharma T."/>
            <person name="Shen D."/>
            <person name="Roswanjaya Y."/>
            <person name="Wardhani T."/>
            <person name="Kalhor M.S."/>
            <person name="Jansen J."/>
            <person name="Van den Hoogen J."/>
            <person name="Gungor B."/>
            <person name="Hartog M."/>
            <person name="Hontelez J."/>
            <person name="Verver J."/>
            <person name="Yang W.-C."/>
            <person name="Schijlen E."/>
            <person name="Repin R."/>
            <person name="Schilthuizen M."/>
            <person name="Schranz E."/>
            <person name="Heidstra R."/>
            <person name="Miyata K."/>
            <person name="Fedorova E."/>
            <person name="Kohlen W."/>
            <person name="Bisseling T."/>
            <person name="Smit S."/>
            <person name="Geurts R."/>
        </authorList>
    </citation>
    <scope>NUCLEOTIDE SEQUENCE [LARGE SCALE GENOMIC DNA]</scope>
    <source>
        <strain evidence="2">cv. WU1-14</strain>
    </source>
</reference>
<dbReference type="InterPro" id="IPR040256">
    <property type="entry name" value="At4g02000-like"/>
</dbReference>
<dbReference type="PANTHER" id="PTHR31286">
    <property type="entry name" value="GLYCINE-RICH CELL WALL STRUCTURAL PROTEIN 1.8-LIKE"/>
    <property type="match status" value="1"/>
</dbReference>
<name>A0A2P5ANP2_PARAD</name>
<proteinExistence type="predicted"/>
<organism evidence="1 2">
    <name type="scientific">Parasponia andersonii</name>
    <name type="common">Sponia andersonii</name>
    <dbReference type="NCBI Taxonomy" id="3476"/>
    <lineage>
        <taxon>Eukaryota</taxon>
        <taxon>Viridiplantae</taxon>
        <taxon>Streptophyta</taxon>
        <taxon>Embryophyta</taxon>
        <taxon>Tracheophyta</taxon>
        <taxon>Spermatophyta</taxon>
        <taxon>Magnoliopsida</taxon>
        <taxon>eudicotyledons</taxon>
        <taxon>Gunneridae</taxon>
        <taxon>Pentapetalae</taxon>
        <taxon>rosids</taxon>
        <taxon>fabids</taxon>
        <taxon>Rosales</taxon>
        <taxon>Cannabaceae</taxon>
        <taxon>Parasponia</taxon>
    </lineage>
</organism>
<sequence>MKLNRNKFGFIFPSTVDKKRVLERGPWAINGDHLVLINTPPNISLHEIDFSTTTFWVRILGLPRELISDKNARKIATKLVKAVDVDKNSLGIFSEAGFMQIRVDIFT</sequence>
<evidence type="ECO:0000313" key="1">
    <source>
        <dbReference type="EMBL" id="PON38183.1"/>
    </source>
</evidence>
<dbReference type="PANTHER" id="PTHR31286:SF178">
    <property type="entry name" value="DUF4283 DOMAIN-CONTAINING PROTEIN"/>
    <property type="match status" value="1"/>
</dbReference>
<dbReference type="OrthoDB" id="1750606at2759"/>
<gene>
    <name evidence="1" type="ORF">PanWU01x14_314760</name>
</gene>
<comment type="caution">
    <text evidence="1">The sequence shown here is derived from an EMBL/GenBank/DDBJ whole genome shotgun (WGS) entry which is preliminary data.</text>
</comment>
<dbReference type="EMBL" id="JXTB01000504">
    <property type="protein sequence ID" value="PON38183.1"/>
    <property type="molecule type" value="Genomic_DNA"/>
</dbReference>
<dbReference type="Proteomes" id="UP000237105">
    <property type="component" value="Unassembled WGS sequence"/>
</dbReference>
<dbReference type="AlphaFoldDB" id="A0A2P5ANP2"/>
<accession>A0A2P5ANP2</accession>
<evidence type="ECO:0000313" key="2">
    <source>
        <dbReference type="Proteomes" id="UP000237105"/>
    </source>
</evidence>
<protein>
    <submittedName>
        <fullName evidence="1">Uncharacterized protein</fullName>
    </submittedName>
</protein>